<feature type="transmembrane region" description="Helical" evidence="1">
    <location>
        <begin position="38"/>
        <end position="55"/>
    </location>
</feature>
<keyword evidence="1" id="KW-1133">Transmembrane helix</keyword>
<keyword evidence="1" id="KW-0812">Transmembrane</keyword>
<dbReference type="Gene3D" id="3.40.50.300">
    <property type="entry name" value="P-loop containing nucleotide triphosphate hydrolases"/>
    <property type="match status" value="1"/>
</dbReference>
<dbReference type="InterPro" id="IPR006073">
    <property type="entry name" value="GTP-bd"/>
</dbReference>
<evidence type="ECO:0000313" key="3">
    <source>
        <dbReference type="EMBL" id="OKH32754.1"/>
    </source>
</evidence>
<dbReference type="GO" id="GO:0030488">
    <property type="term" value="P:tRNA methylation"/>
    <property type="evidence" value="ECO:0007669"/>
    <property type="project" value="TreeGrafter"/>
</dbReference>
<gene>
    <name evidence="3" type="ORF">NIES2119_25350</name>
</gene>
<dbReference type="EMBL" id="MRCE01000036">
    <property type="protein sequence ID" value="OKH32754.1"/>
    <property type="molecule type" value="Genomic_DNA"/>
</dbReference>
<dbReference type="GO" id="GO:0005525">
    <property type="term" value="F:GTP binding"/>
    <property type="evidence" value="ECO:0007669"/>
    <property type="project" value="InterPro"/>
</dbReference>
<dbReference type="Pfam" id="PF01926">
    <property type="entry name" value="MMR_HSR1"/>
    <property type="match status" value="1"/>
</dbReference>
<dbReference type="GO" id="GO:0005829">
    <property type="term" value="C:cytosol"/>
    <property type="evidence" value="ECO:0007669"/>
    <property type="project" value="TreeGrafter"/>
</dbReference>
<dbReference type="Proteomes" id="UP000185860">
    <property type="component" value="Unassembled WGS sequence"/>
</dbReference>
<dbReference type="AlphaFoldDB" id="A0A1U7I8F4"/>
<evidence type="ECO:0000256" key="1">
    <source>
        <dbReference type="SAM" id="Phobius"/>
    </source>
</evidence>
<dbReference type="PANTHER" id="PTHR42714">
    <property type="entry name" value="TRNA MODIFICATION GTPASE GTPBP3"/>
    <property type="match status" value="1"/>
</dbReference>
<evidence type="ECO:0000313" key="4">
    <source>
        <dbReference type="Proteomes" id="UP000185860"/>
    </source>
</evidence>
<dbReference type="STRING" id="454136.NIES2119_25350"/>
<protein>
    <submittedName>
        <fullName evidence="3">GTPase</fullName>
    </submittedName>
</protein>
<dbReference type="OrthoDB" id="9255830at2"/>
<dbReference type="InterPro" id="IPR027417">
    <property type="entry name" value="P-loop_NTPase"/>
</dbReference>
<keyword evidence="1" id="KW-0472">Membrane</keyword>
<feature type="domain" description="G" evidence="2">
    <location>
        <begin position="300"/>
        <end position="412"/>
    </location>
</feature>
<reference evidence="3 4" key="1">
    <citation type="submission" date="2016-11" db="EMBL/GenBank/DDBJ databases">
        <title>Draft Genome Sequences of Nine Cyanobacterial Strains from Diverse Habitats.</title>
        <authorList>
            <person name="Zhu T."/>
            <person name="Hou S."/>
            <person name="Lu X."/>
            <person name="Hess W.R."/>
        </authorList>
    </citation>
    <scope>NUCLEOTIDE SEQUENCE [LARGE SCALE GENOMIC DNA]</scope>
    <source>
        <strain evidence="3 4">IAM M-71</strain>
    </source>
</reference>
<dbReference type="SUPFAM" id="SSF52540">
    <property type="entry name" value="P-loop containing nucleoside triphosphate hydrolases"/>
    <property type="match status" value="1"/>
</dbReference>
<accession>A0A1U7I8F4</accession>
<dbReference type="RefSeq" id="WP_073596283.1">
    <property type="nucleotide sequence ID" value="NZ_MRCE01000036.1"/>
</dbReference>
<dbReference type="GO" id="GO:0002098">
    <property type="term" value="P:tRNA wobble uridine modification"/>
    <property type="evidence" value="ECO:0007669"/>
    <property type="project" value="TreeGrafter"/>
</dbReference>
<dbReference type="PANTHER" id="PTHR42714:SF2">
    <property type="entry name" value="TRNA MODIFICATION GTPASE GTPBP3, MITOCHONDRIAL"/>
    <property type="match status" value="1"/>
</dbReference>
<feature type="transmembrane region" description="Helical" evidence="1">
    <location>
        <begin position="6"/>
        <end position="26"/>
    </location>
</feature>
<name>A0A1U7I8F4_9CYAN</name>
<organism evidence="3 4">
    <name type="scientific">[Phormidium ambiguum] IAM M-71</name>
    <dbReference type="NCBI Taxonomy" id="454136"/>
    <lineage>
        <taxon>Bacteria</taxon>
        <taxon>Bacillati</taxon>
        <taxon>Cyanobacteriota</taxon>
        <taxon>Cyanophyceae</taxon>
        <taxon>Oscillatoriophycideae</taxon>
        <taxon>Aerosakkonematales</taxon>
        <taxon>Aerosakkonemataceae</taxon>
        <taxon>Floridanema</taxon>
    </lineage>
</organism>
<evidence type="ECO:0000259" key="2">
    <source>
        <dbReference type="Pfam" id="PF01926"/>
    </source>
</evidence>
<sequence length="639" mass="72187">MVRLKLWQIIVLATPIAIIIAFLLVAAGQQIHSWRINWIWAIFTLMLLGWRWLLVKWTQPVVAQMEAVVAEVSKELEAATEESVSLPAGNDAVTKAEAALQEVLKTAQSDRPVWEDWGSFWQRCQQLVIAIAHAYNPEVKYPLLNIYVPQAYSLIRGTVDDMDRWMQRLSPALNQVTVGQAVEAYEVYQRLEPSARKLWQIWNWAQWIINPAAALARVASQRSSNQATQQLLINLGQLLREAALRNLANQAIQLYSGIAANLAESADSIPTLPQAKTQTLREILTQAEPVEKVDQKPVNILLAGRTGSGKSSLINTLFQADLAAVDVLPSTDKIQSYEWETATGERLILWDTPGYEQVKRGELRDLVIDYATNGDLLLLVTPALDPALQMDVDFLKDITGEVADLPVITVVTQVDRLRPIREWTPPYDWQWGEKPKEIAIREATEYRAKQLGEFSKLVLPIVTFDGQTNRNAWNVEELSLALVNAISPAKQLRLARFLRNLDARTVAAAKIIDRYTFQMTTTQGLAAFLKSPILQFISTMSTGSPSLAYILAQQIPIEQLPVVIGKLQMAYDIYGLLNDKSKPLEFDLRPLWLLLLENSARPDRNAWAFGHTLVEYWTQNLSIAQLQERYNYYLNSLQK</sequence>
<proteinExistence type="predicted"/>
<comment type="caution">
    <text evidence="3">The sequence shown here is derived from an EMBL/GenBank/DDBJ whole genome shotgun (WGS) entry which is preliminary data.</text>
</comment>